<keyword evidence="3" id="KW-0560">Oxidoreductase</keyword>
<dbReference type="InterPro" id="IPR050584">
    <property type="entry name" value="Cholesterol_7-desaturase"/>
</dbReference>
<dbReference type="Proteomes" id="UP000051677">
    <property type="component" value="Unassembled WGS sequence"/>
</dbReference>
<protein>
    <submittedName>
        <fullName evidence="8">(2Fe-2S)-binding protein</fullName>
    </submittedName>
</protein>
<dbReference type="InterPro" id="IPR017941">
    <property type="entry name" value="Rieske_2Fe-2S"/>
</dbReference>
<dbReference type="Pfam" id="PF00355">
    <property type="entry name" value="Rieske"/>
    <property type="match status" value="1"/>
</dbReference>
<feature type="compositionally biased region" description="Polar residues" evidence="6">
    <location>
        <begin position="350"/>
        <end position="366"/>
    </location>
</feature>
<sequence length="366" mass="40971">MKNVRSNYPRKCWYVAATGDEVAGSPLDRRLLGEKVVLWRSSDGRVNAFENRCAHRAFPLSHSRIDGDRLVCGYHGCTYDIDGKCVHIPSQAQVPTGMRVRVFPVLEQPPFVWIWLGATAAAAGSEPPRTPWINDPAWATFADSWRVNANYLMVHEHYLDFSYAPILHRRDVPREIESMPAFSDVEVSETTVSYTRILPQAHLTDWEADSTGLDRGVAYQRRESGTFVSPAMHRQFWEIATANGELYITTRTHAITPETETSTHVFMQGSRSYHTDRDEVTARLRSFLSGVAERDTAILEMACAHSGYDRWRGGVEFQADAAALRARRIVGVMLAREAGHAAIRPGLAPNTRSDALSPLRSTTARG</sequence>
<dbReference type="Pfam" id="PF19112">
    <property type="entry name" value="VanA_C"/>
    <property type="match status" value="1"/>
</dbReference>
<accession>A0A0Q2XIN6</accession>
<evidence type="ECO:0000256" key="4">
    <source>
        <dbReference type="ARBA" id="ARBA00023004"/>
    </source>
</evidence>
<comment type="caution">
    <text evidence="8">The sequence shown here is derived from an EMBL/GenBank/DDBJ whole genome shotgun (WGS) entry which is preliminary data.</text>
</comment>
<evidence type="ECO:0000256" key="2">
    <source>
        <dbReference type="ARBA" id="ARBA00022723"/>
    </source>
</evidence>
<dbReference type="InterPro" id="IPR036922">
    <property type="entry name" value="Rieske_2Fe-2S_sf"/>
</dbReference>
<feature type="domain" description="Rieske" evidence="7">
    <location>
        <begin position="13"/>
        <end position="114"/>
    </location>
</feature>
<dbReference type="Gene3D" id="3.90.380.10">
    <property type="entry name" value="Naphthalene 1,2-dioxygenase Alpha Subunit, Chain A, domain 1"/>
    <property type="match status" value="1"/>
</dbReference>
<keyword evidence="4" id="KW-0408">Iron</keyword>
<evidence type="ECO:0000313" key="9">
    <source>
        <dbReference type="Proteomes" id="UP000051677"/>
    </source>
</evidence>
<dbReference type="InterPro" id="IPR044043">
    <property type="entry name" value="VanA_C_cat"/>
</dbReference>
<gene>
    <name evidence="8" type="ORF">AO501_05025</name>
</gene>
<keyword evidence="5" id="KW-0411">Iron-sulfur</keyword>
<keyword evidence="1" id="KW-0001">2Fe-2S</keyword>
<reference evidence="8 9" key="1">
    <citation type="submission" date="2015-10" db="EMBL/GenBank/DDBJ databases">
        <title>Mycobacterium gordonae draft genome assembly.</title>
        <authorList>
            <person name="Ustinova V."/>
            <person name="Smirnova T."/>
            <person name="Blagodatskikh K."/>
            <person name="Varlamov D."/>
            <person name="Larionova E."/>
            <person name="Chernousova L."/>
        </authorList>
    </citation>
    <scope>NUCLEOTIDE SEQUENCE [LARGE SCALE GENOMIC DNA]</scope>
    <source>
        <strain evidence="8 9">CTRI 14-8773</strain>
    </source>
</reference>
<dbReference type="SUPFAM" id="SSF50022">
    <property type="entry name" value="ISP domain"/>
    <property type="match status" value="1"/>
</dbReference>
<dbReference type="EMBL" id="LKTM01000001">
    <property type="protein sequence ID" value="KQH80996.1"/>
    <property type="molecule type" value="Genomic_DNA"/>
</dbReference>
<evidence type="ECO:0000313" key="8">
    <source>
        <dbReference type="EMBL" id="KQH80996.1"/>
    </source>
</evidence>
<feature type="region of interest" description="Disordered" evidence="6">
    <location>
        <begin position="345"/>
        <end position="366"/>
    </location>
</feature>
<dbReference type="PROSITE" id="PS51296">
    <property type="entry name" value="RIESKE"/>
    <property type="match status" value="1"/>
</dbReference>
<dbReference type="OrthoDB" id="5243643at2"/>
<dbReference type="PANTHER" id="PTHR21266:SF60">
    <property type="entry name" value="3-KETOSTEROID-9-ALPHA-MONOOXYGENASE, OXYGENASE COMPONENT"/>
    <property type="match status" value="1"/>
</dbReference>
<dbReference type="GO" id="GO:0016705">
    <property type="term" value="F:oxidoreductase activity, acting on paired donors, with incorporation or reduction of molecular oxygen"/>
    <property type="evidence" value="ECO:0007669"/>
    <property type="project" value="UniProtKB-ARBA"/>
</dbReference>
<evidence type="ECO:0000256" key="6">
    <source>
        <dbReference type="SAM" id="MobiDB-lite"/>
    </source>
</evidence>
<dbReference type="PANTHER" id="PTHR21266">
    <property type="entry name" value="IRON-SULFUR DOMAIN CONTAINING PROTEIN"/>
    <property type="match status" value="1"/>
</dbReference>
<evidence type="ECO:0000256" key="1">
    <source>
        <dbReference type="ARBA" id="ARBA00022714"/>
    </source>
</evidence>
<name>A0A0Q2XIN6_MYCGO</name>
<keyword evidence="2" id="KW-0479">Metal-binding</keyword>
<dbReference type="AlphaFoldDB" id="A0A0Q2XIN6"/>
<evidence type="ECO:0000256" key="3">
    <source>
        <dbReference type="ARBA" id="ARBA00023002"/>
    </source>
</evidence>
<dbReference type="SUPFAM" id="SSF55961">
    <property type="entry name" value="Bet v1-like"/>
    <property type="match status" value="1"/>
</dbReference>
<dbReference type="GO" id="GO:0004497">
    <property type="term" value="F:monooxygenase activity"/>
    <property type="evidence" value="ECO:0007669"/>
    <property type="project" value="UniProtKB-ARBA"/>
</dbReference>
<dbReference type="Gene3D" id="2.102.10.10">
    <property type="entry name" value="Rieske [2Fe-2S] iron-sulphur domain"/>
    <property type="match status" value="1"/>
</dbReference>
<evidence type="ECO:0000259" key="7">
    <source>
        <dbReference type="PROSITE" id="PS51296"/>
    </source>
</evidence>
<dbReference type="GO" id="GO:0051537">
    <property type="term" value="F:2 iron, 2 sulfur cluster binding"/>
    <property type="evidence" value="ECO:0007669"/>
    <property type="project" value="UniProtKB-KW"/>
</dbReference>
<evidence type="ECO:0000256" key="5">
    <source>
        <dbReference type="ARBA" id="ARBA00023014"/>
    </source>
</evidence>
<proteinExistence type="predicted"/>
<organism evidence="8 9">
    <name type="scientific">Mycobacterium gordonae</name>
    <dbReference type="NCBI Taxonomy" id="1778"/>
    <lineage>
        <taxon>Bacteria</taxon>
        <taxon>Bacillati</taxon>
        <taxon>Actinomycetota</taxon>
        <taxon>Actinomycetes</taxon>
        <taxon>Mycobacteriales</taxon>
        <taxon>Mycobacteriaceae</taxon>
        <taxon>Mycobacterium</taxon>
    </lineage>
</organism>
<dbReference type="GO" id="GO:0046872">
    <property type="term" value="F:metal ion binding"/>
    <property type="evidence" value="ECO:0007669"/>
    <property type="project" value="UniProtKB-KW"/>
</dbReference>